<keyword evidence="6" id="KW-1185">Reference proteome</keyword>
<dbReference type="Proteomes" id="UP000028760">
    <property type="component" value="Unassembled WGS sequence"/>
</dbReference>
<dbReference type="OMA" id="CHITELG"/>
<name>A0A096LZ22_POEFO</name>
<dbReference type="AlphaFoldDB" id="A0A096LZ22"/>
<evidence type="ECO:0000256" key="2">
    <source>
        <dbReference type="ARBA" id="ARBA00022729"/>
    </source>
</evidence>
<accession>A0A096LZ22</accession>
<evidence type="ECO:0000259" key="4">
    <source>
        <dbReference type="SMART" id="SM00082"/>
    </source>
</evidence>
<dbReference type="InterPro" id="IPR001611">
    <property type="entry name" value="Leu-rich_rpt"/>
</dbReference>
<evidence type="ECO:0000256" key="3">
    <source>
        <dbReference type="ARBA" id="ARBA00022737"/>
    </source>
</evidence>
<dbReference type="Ensembl" id="ENSPFOT00000021824.1">
    <property type="protein sequence ID" value="ENSPFOP00000024413.1"/>
    <property type="gene ID" value="ENSPFOG00000024598.1"/>
</dbReference>
<dbReference type="Pfam" id="PF13855">
    <property type="entry name" value="LRR_8"/>
    <property type="match status" value="2"/>
</dbReference>
<reference evidence="5" key="3">
    <citation type="submission" date="2025-09" db="UniProtKB">
        <authorList>
            <consortium name="Ensembl"/>
        </authorList>
    </citation>
    <scope>IDENTIFICATION</scope>
</reference>
<keyword evidence="2" id="KW-0732">Signal</keyword>
<reference evidence="5" key="2">
    <citation type="submission" date="2025-08" db="UniProtKB">
        <authorList>
            <consortium name="Ensembl"/>
        </authorList>
    </citation>
    <scope>IDENTIFICATION</scope>
</reference>
<evidence type="ECO:0000313" key="5">
    <source>
        <dbReference type="Ensembl" id="ENSPFOP00000024413.1"/>
    </source>
</evidence>
<dbReference type="STRING" id="48698.ENSPFOP00000024413"/>
<evidence type="ECO:0000313" key="6">
    <source>
        <dbReference type="Proteomes" id="UP000028760"/>
    </source>
</evidence>
<feature type="domain" description="LRRCT" evidence="4">
    <location>
        <begin position="273"/>
        <end position="320"/>
    </location>
</feature>
<dbReference type="PANTHER" id="PTHR24366:SF96">
    <property type="entry name" value="LEUCINE RICH REPEAT CONTAINING 53"/>
    <property type="match status" value="1"/>
</dbReference>
<keyword evidence="3" id="KW-0677">Repeat</keyword>
<sequence>TEAHHASCESRGLNKVSWGFPPRTQVLNFHGNNLHVIPARSFPGCCQVVSLYLGFCKIYKIQAWAFRGMRSLKYLHLSDNDLTSLEPEALVGLPKLNNLHLEGREPTDTIPQSLSLVPNLSVLHLEQNAISRLQPAGLLSSAAPALTNLYLRSNAISGIAKAALNSPNIETLHLDSNRLTRVPSDALTDTPNLTELNLSQNPVQWVGPETFQEMSHSLQRLYMNRMGMAEMSKEVLLSLGPRLKVLTVRGNQLKTLPDLSPLSGLELIDLRDNPLICDCDLLPRRRWMERVKLDVLGTCGHPVEVKGQKLMHTNGFATCPENNLRRTETDPV</sequence>
<reference evidence="6" key="1">
    <citation type="submission" date="2013-10" db="EMBL/GenBank/DDBJ databases">
        <authorList>
            <person name="Schartl M."/>
            <person name="Warren W."/>
        </authorList>
    </citation>
    <scope>NUCLEOTIDE SEQUENCE [LARGE SCALE GENOMIC DNA]</scope>
    <source>
        <strain evidence="6">female</strain>
    </source>
</reference>
<protein>
    <recommendedName>
        <fullName evidence="4">LRRCT domain-containing protein</fullName>
    </recommendedName>
</protein>
<dbReference type="PANTHER" id="PTHR24366">
    <property type="entry name" value="IG(IMMUNOGLOBULIN) AND LRR(LEUCINE RICH REPEAT) DOMAINS"/>
    <property type="match status" value="1"/>
</dbReference>
<evidence type="ECO:0000256" key="1">
    <source>
        <dbReference type="ARBA" id="ARBA00022614"/>
    </source>
</evidence>
<dbReference type="SUPFAM" id="SSF52058">
    <property type="entry name" value="L domain-like"/>
    <property type="match status" value="1"/>
</dbReference>
<proteinExistence type="predicted"/>
<dbReference type="GeneTree" id="ENSGT00940000165277"/>
<dbReference type="SMART" id="SM00082">
    <property type="entry name" value="LRRCT"/>
    <property type="match status" value="1"/>
</dbReference>
<dbReference type="EMBL" id="AYCK01015915">
    <property type="status" value="NOT_ANNOTATED_CDS"/>
    <property type="molecule type" value="Genomic_DNA"/>
</dbReference>
<dbReference type="Gene3D" id="3.80.10.10">
    <property type="entry name" value="Ribonuclease Inhibitor"/>
    <property type="match status" value="1"/>
</dbReference>
<dbReference type="eggNOG" id="KOG0619">
    <property type="taxonomic scope" value="Eukaryota"/>
</dbReference>
<dbReference type="SMART" id="SM00369">
    <property type="entry name" value="LRR_TYP"/>
    <property type="match status" value="7"/>
</dbReference>
<dbReference type="SMART" id="SM00364">
    <property type="entry name" value="LRR_BAC"/>
    <property type="match status" value="3"/>
</dbReference>
<keyword evidence="1" id="KW-0433">Leucine-rich repeat</keyword>
<organism evidence="5 6">
    <name type="scientific">Poecilia formosa</name>
    <name type="common">Amazon molly</name>
    <name type="synonym">Limia formosa</name>
    <dbReference type="NCBI Taxonomy" id="48698"/>
    <lineage>
        <taxon>Eukaryota</taxon>
        <taxon>Metazoa</taxon>
        <taxon>Chordata</taxon>
        <taxon>Craniata</taxon>
        <taxon>Vertebrata</taxon>
        <taxon>Euteleostomi</taxon>
        <taxon>Actinopterygii</taxon>
        <taxon>Neopterygii</taxon>
        <taxon>Teleostei</taxon>
        <taxon>Neoteleostei</taxon>
        <taxon>Acanthomorphata</taxon>
        <taxon>Ovalentaria</taxon>
        <taxon>Atherinomorphae</taxon>
        <taxon>Cyprinodontiformes</taxon>
        <taxon>Poeciliidae</taxon>
        <taxon>Poeciliinae</taxon>
        <taxon>Poecilia</taxon>
    </lineage>
</organism>
<dbReference type="InterPro" id="IPR003591">
    <property type="entry name" value="Leu-rich_rpt_typical-subtyp"/>
</dbReference>
<dbReference type="InterPro" id="IPR000483">
    <property type="entry name" value="Cys-rich_flank_reg_C"/>
</dbReference>
<dbReference type="PROSITE" id="PS51450">
    <property type="entry name" value="LRR"/>
    <property type="match status" value="2"/>
</dbReference>
<dbReference type="InterPro" id="IPR032675">
    <property type="entry name" value="LRR_dom_sf"/>
</dbReference>